<feature type="chain" id="PRO_5012959079" evidence="1">
    <location>
        <begin position="22"/>
        <end position="139"/>
    </location>
</feature>
<proteinExistence type="predicted"/>
<accession>A0A1X0YAQ8</accession>
<evidence type="ECO:0000256" key="1">
    <source>
        <dbReference type="SAM" id="SignalP"/>
    </source>
</evidence>
<evidence type="ECO:0000313" key="3">
    <source>
        <dbReference type="Proteomes" id="UP000193136"/>
    </source>
</evidence>
<keyword evidence="1" id="KW-0732">Signal</keyword>
<feature type="signal peptide" evidence="1">
    <location>
        <begin position="1"/>
        <end position="21"/>
    </location>
</feature>
<name>A0A1X0YAQ8_9BACT</name>
<comment type="caution">
    <text evidence="2">The sequence shown here is derived from an EMBL/GenBank/DDBJ whole genome shotgun (WGS) entry which is preliminary data.</text>
</comment>
<reference evidence="2 3" key="1">
    <citation type="submission" date="2017-03" db="EMBL/GenBank/DDBJ databases">
        <title>Genome sequence of Geothermobacter sp. EPR-M, Deep-Sea Iron Reducer.</title>
        <authorList>
            <person name="Tully B."/>
            <person name="Savalia P."/>
            <person name="Abuyen K."/>
            <person name="Baughan C."/>
            <person name="Romero E."/>
            <person name="Ronkowski C."/>
            <person name="Torres B."/>
            <person name="Tremblay J."/>
            <person name="Trujillo A."/>
            <person name="Tyler M."/>
            <person name="Perez-Rodriguez I."/>
            <person name="Amend J."/>
        </authorList>
    </citation>
    <scope>NUCLEOTIDE SEQUENCE [LARGE SCALE GENOMIC DNA]</scope>
    <source>
        <strain evidence="2 3">EPR-M</strain>
    </source>
</reference>
<sequence length="139" mass="15985">MRRTILTLLLLSILLVSPAFGKHKNRPHLPVGTLNGEQIRLLFADKTVESITAVKHRVSLTYYAPNGDVRQLRKGIKRFGHWRVTKNGRMCLQMEGLREKCRIIVNENGTYKKYIVKKNGHHQHTVTYRSFKPGNPLGL</sequence>
<dbReference type="AlphaFoldDB" id="A0A1X0YAQ8"/>
<dbReference type="OrthoDB" id="6120440at2"/>
<organism evidence="2 3">
    <name type="scientific">Geothermobacter hydrogeniphilus</name>
    <dbReference type="NCBI Taxonomy" id="1969733"/>
    <lineage>
        <taxon>Bacteria</taxon>
        <taxon>Pseudomonadati</taxon>
        <taxon>Thermodesulfobacteriota</taxon>
        <taxon>Desulfuromonadia</taxon>
        <taxon>Desulfuromonadales</taxon>
        <taxon>Geothermobacteraceae</taxon>
        <taxon>Geothermobacter</taxon>
    </lineage>
</organism>
<dbReference type="RefSeq" id="WP_085009733.1">
    <property type="nucleotide sequence ID" value="NZ_NAAD01000004.1"/>
</dbReference>
<evidence type="ECO:0000313" key="2">
    <source>
        <dbReference type="EMBL" id="ORJ62179.1"/>
    </source>
</evidence>
<gene>
    <name evidence="2" type="ORF">B5V00_05380</name>
</gene>
<dbReference type="EMBL" id="NAAD01000004">
    <property type="protein sequence ID" value="ORJ62179.1"/>
    <property type="molecule type" value="Genomic_DNA"/>
</dbReference>
<keyword evidence="3" id="KW-1185">Reference proteome</keyword>
<protein>
    <submittedName>
        <fullName evidence="2">Uncharacterized protein</fullName>
    </submittedName>
</protein>
<dbReference type="Proteomes" id="UP000193136">
    <property type="component" value="Unassembled WGS sequence"/>
</dbReference>